<dbReference type="AlphaFoldDB" id="A0AAW2YEJ7"/>
<name>A0AAW2YEJ7_9LAMI</name>
<accession>A0AAW2YEJ7</accession>
<dbReference type="InterPro" id="IPR001841">
    <property type="entry name" value="Znf_RING"/>
</dbReference>
<dbReference type="GO" id="GO:0008270">
    <property type="term" value="F:zinc ion binding"/>
    <property type="evidence" value="ECO:0007669"/>
    <property type="project" value="UniProtKB-KW"/>
</dbReference>
<dbReference type="SUPFAM" id="SSF57850">
    <property type="entry name" value="RING/U-box"/>
    <property type="match status" value="1"/>
</dbReference>
<keyword evidence="1" id="KW-0862">Zinc</keyword>
<dbReference type="SMART" id="SM00184">
    <property type="entry name" value="RING"/>
    <property type="match status" value="1"/>
</dbReference>
<dbReference type="PANTHER" id="PTHR45676">
    <property type="entry name" value="RING-H2 FINGER PROTEIN ATL51-RELATED"/>
    <property type="match status" value="1"/>
</dbReference>
<dbReference type="PANTHER" id="PTHR45676:SF41">
    <property type="entry name" value="RING-H2 FINGER PROTEIN ATL66"/>
    <property type="match status" value="1"/>
</dbReference>
<keyword evidence="1" id="KW-0863">Zinc-finger</keyword>
<feature type="domain" description="RING-type" evidence="2">
    <location>
        <begin position="33"/>
        <end position="75"/>
    </location>
</feature>
<dbReference type="GO" id="GO:0016567">
    <property type="term" value="P:protein ubiquitination"/>
    <property type="evidence" value="ECO:0007669"/>
    <property type="project" value="TreeGrafter"/>
</dbReference>
<dbReference type="PROSITE" id="PS50089">
    <property type="entry name" value="ZF_RING_2"/>
    <property type="match status" value="1"/>
</dbReference>
<reference evidence="3" key="1">
    <citation type="submission" date="2020-06" db="EMBL/GenBank/DDBJ databases">
        <authorList>
            <person name="Li T."/>
            <person name="Hu X."/>
            <person name="Zhang T."/>
            <person name="Song X."/>
            <person name="Zhang H."/>
            <person name="Dai N."/>
            <person name="Sheng W."/>
            <person name="Hou X."/>
            <person name="Wei L."/>
        </authorList>
    </citation>
    <scope>NUCLEOTIDE SEQUENCE</scope>
    <source>
        <strain evidence="3">KEN1</strain>
        <tissue evidence="3">Leaf</tissue>
    </source>
</reference>
<evidence type="ECO:0000256" key="1">
    <source>
        <dbReference type="PROSITE-ProRule" id="PRU00175"/>
    </source>
</evidence>
<organism evidence="3">
    <name type="scientific">Sesamum latifolium</name>
    <dbReference type="NCBI Taxonomy" id="2727402"/>
    <lineage>
        <taxon>Eukaryota</taxon>
        <taxon>Viridiplantae</taxon>
        <taxon>Streptophyta</taxon>
        <taxon>Embryophyta</taxon>
        <taxon>Tracheophyta</taxon>
        <taxon>Spermatophyta</taxon>
        <taxon>Magnoliopsida</taxon>
        <taxon>eudicotyledons</taxon>
        <taxon>Gunneridae</taxon>
        <taxon>Pentapetalae</taxon>
        <taxon>asterids</taxon>
        <taxon>lamiids</taxon>
        <taxon>Lamiales</taxon>
        <taxon>Pedaliaceae</taxon>
        <taxon>Sesamum</taxon>
    </lineage>
</organism>
<protein>
    <submittedName>
        <fullName evidence="3">RING-H2 finger protein ATL63</fullName>
    </submittedName>
</protein>
<dbReference type="Pfam" id="PF13639">
    <property type="entry name" value="zf-RING_2"/>
    <property type="match status" value="1"/>
</dbReference>
<dbReference type="Gene3D" id="3.30.40.10">
    <property type="entry name" value="Zinc/RING finger domain, C3HC4 (zinc finger)"/>
    <property type="match status" value="1"/>
</dbReference>
<evidence type="ECO:0000313" key="3">
    <source>
        <dbReference type="EMBL" id="KAL0464306.1"/>
    </source>
</evidence>
<comment type="caution">
    <text evidence="3">The sequence shown here is derived from an EMBL/GenBank/DDBJ whole genome shotgun (WGS) entry which is preliminary data.</text>
</comment>
<reference evidence="3" key="2">
    <citation type="journal article" date="2024" name="Plant">
        <title>Genomic evolution and insights into agronomic trait innovations of Sesamum species.</title>
        <authorList>
            <person name="Miao H."/>
            <person name="Wang L."/>
            <person name="Qu L."/>
            <person name="Liu H."/>
            <person name="Sun Y."/>
            <person name="Le M."/>
            <person name="Wang Q."/>
            <person name="Wei S."/>
            <person name="Zheng Y."/>
            <person name="Lin W."/>
            <person name="Duan Y."/>
            <person name="Cao H."/>
            <person name="Xiong S."/>
            <person name="Wang X."/>
            <person name="Wei L."/>
            <person name="Li C."/>
            <person name="Ma Q."/>
            <person name="Ju M."/>
            <person name="Zhao R."/>
            <person name="Li G."/>
            <person name="Mu C."/>
            <person name="Tian Q."/>
            <person name="Mei H."/>
            <person name="Zhang T."/>
            <person name="Gao T."/>
            <person name="Zhang H."/>
        </authorList>
    </citation>
    <scope>NUCLEOTIDE SEQUENCE</scope>
    <source>
        <strain evidence="3">KEN1</strain>
    </source>
</reference>
<dbReference type="EMBL" id="JACGWN010000001">
    <property type="protein sequence ID" value="KAL0464306.1"/>
    <property type="molecule type" value="Genomic_DNA"/>
</dbReference>
<keyword evidence="1" id="KW-0479">Metal-binding</keyword>
<dbReference type="InterPro" id="IPR013083">
    <property type="entry name" value="Znf_RING/FYVE/PHD"/>
</dbReference>
<gene>
    <name evidence="3" type="ORF">Slati_0318200</name>
</gene>
<proteinExistence type="predicted"/>
<sequence>MAITSSLNLLKKFYGGEDHRPAAAIFDESSQFCAVCLDDIRGGDSYRELRECGHCYHSKCIDLWLRSHSTCPLCRARIPQPQIISVHGNEYYERIVNAFTSTVVLGVEDFLRRLCNPPLNDELTSMLCRNI</sequence>
<evidence type="ECO:0000259" key="2">
    <source>
        <dbReference type="PROSITE" id="PS50089"/>
    </source>
</evidence>